<comment type="caution">
    <text evidence="1">The sequence shown here is derived from an EMBL/GenBank/DDBJ whole genome shotgun (WGS) entry which is preliminary data.</text>
</comment>
<organism evidence="1 2">
    <name type="scientific">Monodon monoceros</name>
    <name type="common">Narwhal</name>
    <name type="synonym">Ceratodon monodon</name>
    <dbReference type="NCBI Taxonomy" id="40151"/>
    <lineage>
        <taxon>Eukaryota</taxon>
        <taxon>Metazoa</taxon>
        <taxon>Chordata</taxon>
        <taxon>Craniata</taxon>
        <taxon>Vertebrata</taxon>
        <taxon>Euteleostomi</taxon>
        <taxon>Mammalia</taxon>
        <taxon>Eutheria</taxon>
        <taxon>Laurasiatheria</taxon>
        <taxon>Artiodactyla</taxon>
        <taxon>Whippomorpha</taxon>
        <taxon>Cetacea</taxon>
        <taxon>Odontoceti</taxon>
        <taxon>Monodontidae</taxon>
        <taxon>Monodon</taxon>
    </lineage>
</organism>
<dbReference type="Proteomes" id="UP000308365">
    <property type="component" value="Unassembled WGS sequence"/>
</dbReference>
<evidence type="ECO:0000313" key="2">
    <source>
        <dbReference type="Proteomes" id="UP000308365"/>
    </source>
</evidence>
<name>A0A4U1EZU8_MONMO</name>
<protein>
    <submittedName>
        <fullName evidence="1">Uncharacterized protein</fullName>
    </submittedName>
</protein>
<sequence length="112" mass="13430">MFKFKSVFTTLKRIHSGREFILVIHFMNVRSEGKHLCVDELLNIREFIQERNHRNINKRIHTDDNHYECKKCEKAMIVFVQALNSGYQITQLQRIHTGKKLYEFKVCGKTFI</sequence>
<accession>A0A4U1EZU8</accession>
<reference evidence="2" key="1">
    <citation type="journal article" date="2019" name="IScience">
        <title>Narwhal Genome Reveals Long-Term Low Genetic Diversity despite Current Large Abundance Size.</title>
        <authorList>
            <person name="Westbury M.V."/>
            <person name="Petersen B."/>
            <person name="Garde E."/>
            <person name="Heide-Jorgensen M.P."/>
            <person name="Lorenzen E.D."/>
        </authorList>
    </citation>
    <scope>NUCLEOTIDE SEQUENCE [LARGE SCALE GENOMIC DNA]</scope>
</reference>
<dbReference type="AlphaFoldDB" id="A0A4U1EZU8"/>
<gene>
    <name evidence="1" type="ORF">EI555_013185</name>
</gene>
<dbReference type="EMBL" id="RWIC01000554">
    <property type="protein sequence ID" value="TKC42353.1"/>
    <property type="molecule type" value="Genomic_DNA"/>
</dbReference>
<dbReference type="SUPFAM" id="SSF57667">
    <property type="entry name" value="beta-beta-alpha zinc fingers"/>
    <property type="match status" value="1"/>
</dbReference>
<feature type="non-terminal residue" evidence="1">
    <location>
        <position position="112"/>
    </location>
</feature>
<dbReference type="InterPro" id="IPR036236">
    <property type="entry name" value="Znf_C2H2_sf"/>
</dbReference>
<evidence type="ECO:0000313" key="1">
    <source>
        <dbReference type="EMBL" id="TKC42353.1"/>
    </source>
</evidence>
<proteinExistence type="predicted"/>
<dbReference type="Gene3D" id="3.30.160.60">
    <property type="entry name" value="Classic Zinc Finger"/>
    <property type="match status" value="1"/>
</dbReference>